<feature type="transmembrane region" description="Helical" evidence="6">
    <location>
        <begin position="207"/>
        <end position="223"/>
    </location>
</feature>
<feature type="region of interest" description="Disordered" evidence="5">
    <location>
        <begin position="420"/>
        <end position="510"/>
    </location>
</feature>
<feature type="region of interest" description="Disordered" evidence="5">
    <location>
        <begin position="676"/>
        <end position="767"/>
    </location>
</feature>
<feature type="region of interest" description="Disordered" evidence="5">
    <location>
        <begin position="30"/>
        <end position="99"/>
    </location>
</feature>
<evidence type="ECO:0000313" key="9">
    <source>
        <dbReference type="EMBL" id="OBT95442.1"/>
    </source>
</evidence>
<feature type="transmembrane region" description="Helical" evidence="6">
    <location>
        <begin position="120"/>
        <end position="141"/>
    </location>
</feature>
<evidence type="ECO:0000256" key="3">
    <source>
        <dbReference type="ARBA" id="ARBA00022989"/>
    </source>
</evidence>
<feature type="compositionally biased region" description="Low complexity" evidence="5">
    <location>
        <begin position="59"/>
        <end position="98"/>
    </location>
</feature>
<feature type="domain" description="TM7S3/TM198-like" evidence="8">
    <location>
        <begin position="128"/>
        <end position="331"/>
    </location>
</feature>
<feature type="compositionally biased region" description="Polar residues" evidence="5">
    <location>
        <begin position="471"/>
        <end position="490"/>
    </location>
</feature>
<dbReference type="EMBL" id="KV460235">
    <property type="protein sequence ID" value="OBT95442.1"/>
    <property type="molecule type" value="Genomic_DNA"/>
</dbReference>
<accession>A0A1B8GHW8</accession>
<feature type="compositionally biased region" description="Low complexity" evidence="5">
    <location>
        <begin position="683"/>
        <end position="694"/>
    </location>
</feature>
<dbReference type="Pfam" id="PF13886">
    <property type="entry name" value="TM7S3_TM198"/>
    <property type="match status" value="1"/>
</dbReference>
<dbReference type="Proteomes" id="UP000091956">
    <property type="component" value="Unassembled WGS sequence"/>
</dbReference>
<feature type="transmembrane region" description="Helical" evidence="6">
    <location>
        <begin position="261"/>
        <end position="284"/>
    </location>
</feature>
<evidence type="ECO:0000259" key="8">
    <source>
        <dbReference type="Pfam" id="PF13886"/>
    </source>
</evidence>
<keyword evidence="4 6" id="KW-0472">Membrane</keyword>
<reference evidence="9 10" key="1">
    <citation type="submission" date="2016-03" db="EMBL/GenBank/DDBJ databases">
        <title>Comparative genomics of Pseudogymnoascus destructans, the fungus causing white-nose syndrome of bats.</title>
        <authorList>
            <person name="Palmer J.M."/>
            <person name="Drees K.P."/>
            <person name="Foster J.T."/>
            <person name="Lindner D.L."/>
        </authorList>
    </citation>
    <scope>NUCLEOTIDE SEQUENCE [LARGE SCALE GENOMIC DNA]</scope>
    <source>
        <strain evidence="9 10">UAMH 10579</strain>
    </source>
</reference>
<gene>
    <name evidence="9" type="ORF">VE01_05184</name>
</gene>
<proteinExistence type="predicted"/>
<reference evidence="10" key="2">
    <citation type="journal article" date="2018" name="Nat. Commun.">
        <title>Extreme sensitivity to ultraviolet light in the fungal pathogen causing white-nose syndrome of bats.</title>
        <authorList>
            <person name="Palmer J.M."/>
            <person name="Drees K.P."/>
            <person name="Foster J.T."/>
            <person name="Lindner D.L."/>
        </authorList>
    </citation>
    <scope>NUCLEOTIDE SEQUENCE [LARGE SCALE GENOMIC DNA]</scope>
    <source>
        <strain evidence="10">UAMH 10579</strain>
    </source>
</reference>
<protein>
    <recommendedName>
        <fullName evidence="8">TM7S3/TM198-like domain-containing protein</fullName>
    </recommendedName>
</protein>
<feature type="compositionally biased region" description="Polar residues" evidence="5">
    <location>
        <begin position="427"/>
        <end position="437"/>
    </location>
</feature>
<organism evidence="9 10">
    <name type="scientific">Pseudogymnoascus verrucosus</name>
    <dbReference type="NCBI Taxonomy" id="342668"/>
    <lineage>
        <taxon>Eukaryota</taxon>
        <taxon>Fungi</taxon>
        <taxon>Dikarya</taxon>
        <taxon>Ascomycota</taxon>
        <taxon>Pezizomycotina</taxon>
        <taxon>Leotiomycetes</taxon>
        <taxon>Thelebolales</taxon>
        <taxon>Thelebolaceae</taxon>
        <taxon>Pseudogymnoascus</taxon>
    </lineage>
</organism>
<feature type="compositionally biased region" description="Polar residues" evidence="5">
    <location>
        <begin position="498"/>
        <end position="509"/>
    </location>
</feature>
<name>A0A1B8GHW8_9PEZI</name>
<comment type="subcellular location">
    <subcellularLocation>
        <location evidence="1">Membrane</location>
        <topology evidence="1">Multi-pass membrane protein</topology>
    </subcellularLocation>
</comment>
<feature type="transmembrane region" description="Helical" evidence="6">
    <location>
        <begin position="181"/>
        <end position="200"/>
    </location>
</feature>
<feature type="compositionally biased region" description="Polar residues" evidence="5">
    <location>
        <begin position="708"/>
        <end position="718"/>
    </location>
</feature>
<evidence type="ECO:0000256" key="7">
    <source>
        <dbReference type="SAM" id="SignalP"/>
    </source>
</evidence>
<keyword evidence="10" id="KW-1185">Reference proteome</keyword>
<feature type="transmembrane region" description="Helical" evidence="6">
    <location>
        <begin position="148"/>
        <end position="169"/>
    </location>
</feature>
<dbReference type="GeneID" id="28838570"/>
<keyword evidence="7" id="KW-0732">Signal</keyword>
<feature type="region of interest" description="Disordered" evidence="5">
    <location>
        <begin position="619"/>
        <end position="655"/>
    </location>
</feature>
<evidence type="ECO:0000256" key="4">
    <source>
        <dbReference type="ARBA" id="ARBA00023136"/>
    </source>
</evidence>
<evidence type="ECO:0000313" key="10">
    <source>
        <dbReference type="Proteomes" id="UP000091956"/>
    </source>
</evidence>
<evidence type="ECO:0000256" key="6">
    <source>
        <dbReference type="SAM" id="Phobius"/>
    </source>
</evidence>
<feature type="signal peptide" evidence="7">
    <location>
        <begin position="1"/>
        <end position="23"/>
    </location>
</feature>
<dbReference type="PANTHER" id="PTHR39469">
    <property type="entry name" value="CHROMOSOME 1, WHOLE GENOME SHOTGUN SEQUENCE"/>
    <property type="match status" value="1"/>
</dbReference>
<feature type="chain" id="PRO_5008608714" description="TM7S3/TM198-like domain-containing protein" evidence="7">
    <location>
        <begin position="24"/>
        <end position="925"/>
    </location>
</feature>
<evidence type="ECO:0000256" key="1">
    <source>
        <dbReference type="ARBA" id="ARBA00004141"/>
    </source>
</evidence>
<dbReference type="OrthoDB" id="102260at2759"/>
<dbReference type="STRING" id="342668.A0A1B8GHW8"/>
<dbReference type="PANTHER" id="PTHR39469:SF1">
    <property type="entry name" value="DUF4203 DOMAIN-CONTAINING PROTEIN"/>
    <property type="match status" value="1"/>
</dbReference>
<feature type="compositionally biased region" description="Pro residues" evidence="5">
    <location>
        <begin position="628"/>
        <end position="643"/>
    </location>
</feature>
<feature type="region of interest" description="Disordered" evidence="5">
    <location>
        <begin position="536"/>
        <end position="561"/>
    </location>
</feature>
<feature type="transmembrane region" description="Helical" evidence="6">
    <location>
        <begin position="235"/>
        <end position="254"/>
    </location>
</feature>
<evidence type="ECO:0000256" key="2">
    <source>
        <dbReference type="ARBA" id="ARBA00022692"/>
    </source>
</evidence>
<dbReference type="GO" id="GO:0016020">
    <property type="term" value="C:membrane"/>
    <property type="evidence" value="ECO:0007669"/>
    <property type="project" value="UniProtKB-SubCell"/>
</dbReference>
<keyword evidence="2 6" id="KW-0812">Transmembrane</keyword>
<dbReference type="RefSeq" id="XP_018129175.1">
    <property type="nucleotide sequence ID" value="XM_018274649.2"/>
</dbReference>
<sequence length="925" mass="99352">MASFRSLLCVIVLYGLYFGLISAHTTIPRREDGLSGRDTGPSDLPDLATATAEPSTTKSEASMTSLSLETSMSSSTSTTKTSTRSRTTTSAPAATSAADAIRTSDYKTAAPDPLPLQPRITPAFGVGGALLIISGTVFAFVGIQHRLIYVFLSAAYLGSLSVTVLILYVMNPAVPDATQGAYLVAITATGIVFGAGAMFFPDLTEGFGCLLGGFCLSMWLLVLKPGGLLTSTTSITIFIVAFSAAIWSTAYIPFTKPYGLIASLAFGGATVIILGIDCFSRAGLKEFWVYIWRLNDNVFPLDTNTYPVTRGIKVEIAGVIMITAVGILTQMKLWKFIKKRRDRRAAAKAEKRKSLDREEEMVGRRVEWENTRTRQQWEAVYGDGNNDTKTYLSVDSGIGTMSGKGQTTPQITVQMDGIEMSDLPSPTEGSISRTDGSTMDVGGLTPGVHESNPARRISRDEEALAALEGSVSRQTSISNRKSQSLDPQSPTDEESVSRRNSQRLSTGSKILNRLSSSSLASQKHLSSSSKILHRLSHNTSTSQHRLSKSPSKHRLTDNMDDWDRSSSIAATLDYLDSEADYDDLRSLPTGTPRASMILDKIIVGEDGETTYSPLDDQTKEATAEMPPSEMPPSETAPPSPPPSLRKSLLPPAPPKVATTFRTQEWAKRLSLAETPAALPIEDTTPLTPTSPSPSIELAESPAPVNPAALTQTATTGSVAPSPIRPQSAGVSIHSKSPKRSSTRTSMRHPALPHAISRSTSIQSLAAPPRAYRASSSAAYGPGGALMGSPTEDGIGPLWSPHMRPGTAMSRVSSVGSVAGYGSMLSLPGSAQQQEAMARNEGSRNSLGYLNKGVLRPEMGDLEVIDLRRRQLMEEKMRVARLKQDEEIRKRVAEGVWAERSLREGRAGRVHRDGLRKLMAEGKVGV</sequence>
<dbReference type="InterPro" id="IPR025256">
    <property type="entry name" value="TM7S3/TM198-like_dom"/>
</dbReference>
<keyword evidence="3 6" id="KW-1133">Transmembrane helix</keyword>
<dbReference type="AlphaFoldDB" id="A0A1B8GHW8"/>
<evidence type="ECO:0000256" key="5">
    <source>
        <dbReference type="SAM" id="MobiDB-lite"/>
    </source>
</evidence>